<evidence type="ECO:0000256" key="1">
    <source>
        <dbReference type="SAM" id="SignalP"/>
    </source>
</evidence>
<feature type="signal peptide" evidence="1">
    <location>
        <begin position="1"/>
        <end position="18"/>
    </location>
</feature>
<feature type="chain" id="PRO_5004031502" description="Secreted protein" evidence="1">
    <location>
        <begin position="19"/>
        <end position="162"/>
    </location>
</feature>
<dbReference type="RefSeq" id="XP_007929488.1">
    <property type="nucleotide sequence ID" value="XM_007931297.1"/>
</dbReference>
<gene>
    <name evidence="2" type="ORF">MYCFIDRAFT_212087</name>
</gene>
<proteinExistence type="predicted"/>
<evidence type="ECO:0000313" key="3">
    <source>
        <dbReference type="Proteomes" id="UP000016932"/>
    </source>
</evidence>
<sequence length="162" mass="18151">MKPTTPTILALLASLTSSLPTKSQRDTIIIPEAQLVQARAFAYTYYTDATFRLDISGKPYYTPTNTLSWPDYAAYVRAYGNYLCSLQYVAYCGDQPTNFDRFARRPTCWQDPEYYNSVADAWRNPADFWGARRVDPYTGEVFTGGLVQCKTDAVSGGQSCVA</sequence>
<dbReference type="AlphaFoldDB" id="M3ASY5"/>
<keyword evidence="1" id="KW-0732">Signal</keyword>
<evidence type="ECO:0008006" key="4">
    <source>
        <dbReference type="Google" id="ProtNLM"/>
    </source>
</evidence>
<name>M3ASY5_PSEFD</name>
<accession>M3ASY5</accession>
<dbReference type="Proteomes" id="UP000016932">
    <property type="component" value="Unassembled WGS sequence"/>
</dbReference>
<dbReference type="HOGENOM" id="CLU_1636139_0_0_1"/>
<keyword evidence="3" id="KW-1185">Reference proteome</keyword>
<evidence type="ECO:0000313" key="2">
    <source>
        <dbReference type="EMBL" id="EME80602.1"/>
    </source>
</evidence>
<dbReference type="OrthoDB" id="3642597at2759"/>
<dbReference type="EMBL" id="KB446561">
    <property type="protein sequence ID" value="EME80602.1"/>
    <property type="molecule type" value="Genomic_DNA"/>
</dbReference>
<protein>
    <recommendedName>
        <fullName evidence="4">Secreted protein</fullName>
    </recommendedName>
</protein>
<dbReference type="KEGG" id="pfj:MYCFIDRAFT_212087"/>
<dbReference type="VEuPathDB" id="FungiDB:MYCFIDRAFT_212087"/>
<organism evidence="2 3">
    <name type="scientific">Pseudocercospora fijiensis (strain CIRAD86)</name>
    <name type="common">Black leaf streak disease fungus</name>
    <name type="synonym">Mycosphaerella fijiensis</name>
    <dbReference type="NCBI Taxonomy" id="383855"/>
    <lineage>
        <taxon>Eukaryota</taxon>
        <taxon>Fungi</taxon>
        <taxon>Dikarya</taxon>
        <taxon>Ascomycota</taxon>
        <taxon>Pezizomycotina</taxon>
        <taxon>Dothideomycetes</taxon>
        <taxon>Dothideomycetidae</taxon>
        <taxon>Mycosphaerellales</taxon>
        <taxon>Mycosphaerellaceae</taxon>
        <taxon>Pseudocercospora</taxon>
    </lineage>
</organism>
<dbReference type="GeneID" id="19337607"/>
<reference evidence="2 3" key="1">
    <citation type="journal article" date="2012" name="PLoS Pathog.">
        <title>Diverse lifestyles and strategies of plant pathogenesis encoded in the genomes of eighteen Dothideomycetes fungi.</title>
        <authorList>
            <person name="Ohm R.A."/>
            <person name="Feau N."/>
            <person name="Henrissat B."/>
            <person name="Schoch C.L."/>
            <person name="Horwitz B.A."/>
            <person name="Barry K.W."/>
            <person name="Condon B.J."/>
            <person name="Copeland A.C."/>
            <person name="Dhillon B."/>
            <person name="Glaser F."/>
            <person name="Hesse C.N."/>
            <person name="Kosti I."/>
            <person name="LaButti K."/>
            <person name="Lindquist E.A."/>
            <person name="Lucas S."/>
            <person name="Salamov A.A."/>
            <person name="Bradshaw R.E."/>
            <person name="Ciuffetti L."/>
            <person name="Hamelin R.C."/>
            <person name="Kema G.H.J."/>
            <person name="Lawrence C."/>
            <person name="Scott J.A."/>
            <person name="Spatafora J.W."/>
            <person name="Turgeon B.G."/>
            <person name="de Wit P.J.G.M."/>
            <person name="Zhong S."/>
            <person name="Goodwin S.B."/>
            <person name="Grigoriev I.V."/>
        </authorList>
    </citation>
    <scope>NUCLEOTIDE SEQUENCE [LARGE SCALE GENOMIC DNA]</scope>
    <source>
        <strain evidence="2 3">CIRAD86</strain>
    </source>
</reference>